<evidence type="ECO:0000259" key="1">
    <source>
        <dbReference type="Pfam" id="PF00535"/>
    </source>
</evidence>
<dbReference type="PANTHER" id="PTHR22916">
    <property type="entry name" value="GLYCOSYLTRANSFERASE"/>
    <property type="match status" value="1"/>
</dbReference>
<dbReference type="SUPFAM" id="SSF53448">
    <property type="entry name" value="Nucleotide-diphospho-sugar transferases"/>
    <property type="match status" value="1"/>
</dbReference>
<reference evidence="2 3" key="1">
    <citation type="journal article" date="2019" name="Nat. Med.">
        <title>A library of human gut bacterial isolates paired with longitudinal multiomics data enables mechanistic microbiome research.</title>
        <authorList>
            <person name="Poyet M."/>
            <person name="Groussin M."/>
            <person name="Gibbons S.M."/>
            <person name="Avila-Pacheco J."/>
            <person name="Jiang X."/>
            <person name="Kearney S.M."/>
            <person name="Perrotta A.R."/>
            <person name="Berdy B."/>
            <person name="Zhao S."/>
            <person name="Lieberman T.D."/>
            <person name="Swanson P.K."/>
            <person name="Smith M."/>
            <person name="Roesemann S."/>
            <person name="Alexander J.E."/>
            <person name="Rich S.A."/>
            <person name="Livny J."/>
            <person name="Vlamakis H."/>
            <person name="Clish C."/>
            <person name="Bullock K."/>
            <person name="Deik A."/>
            <person name="Scott J."/>
            <person name="Pierce K.A."/>
            <person name="Xavier R.J."/>
            <person name="Alm E.J."/>
        </authorList>
    </citation>
    <scope>NUCLEOTIDE SEQUENCE [LARGE SCALE GENOMIC DNA]</scope>
    <source>
        <strain evidence="2 3">BIOML-A1</strain>
    </source>
</reference>
<protein>
    <submittedName>
        <fullName evidence="2">Glycosyltransferase</fullName>
    </submittedName>
</protein>
<dbReference type="InterPro" id="IPR029044">
    <property type="entry name" value="Nucleotide-diphossugar_trans"/>
</dbReference>
<organism evidence="2 3">
    <name type="scientific">Blautia massiliensis</name>
    <name type="common">ex Durand et al. 2017</name>
    <dbReference type="NCBI Taxonomy" id="1737424"/>
    <lineage>
        <taxon>Bacteria</taxon>
        <taxon>Bacillati</taxon>
        <taxon>Bacillota</taxon>
        <taxon>Clostridia</taxon>
        <taxon>Lachnospirales</taxon>
        <taxon>Lachnospiraceae</taxon>
        <taxon>Blautia</taxon>
    </lineage>
</organism>
<comment type="caution">
    <text evidence="2">The sequence shown here is derived from an EMBL/GenBank/DDBJ whole genome shotgun (WGS) entry which is preliminary data.</text>
</comment>
<accession>A0ABW9X6L2</accession>
<evidence type="ECO:0000313" key="2">
    <source>
        <dbReference type="EMBL" id="MZL77780.1"/>
    </source>
</evidence>
<dbReference type="PANTHER" id="PTHR22916:SF67">
    <property type="entry name" value="COLANIC ACID BIOSYNTHESIS GLYCOSYL TRANSFERASE WCAE-RELATED"/>
    <property type="match status" value="1"/>
</dbReference>
<gene>
    <name evidence="2" type="ORF">GT718_10480</name>
</gene>
<evidence type="ECO:0000313" key="3">
    <source>
        <dbReference type="Proteomes" id="UP000452293"/>
    </source>
</evidence>
<name>A0ABW9X6L2_9FIRM</name>
<dbReference type="Proteomes" id="UP000452293">
    <property type="component" value="Unassembled WGS sequence"/>
</dbReference>
<dbReference type="EMBL" id="WWVW01000018">
    <property type="protein sequence ID" value="MZL77780.1"/>
    <property type="molecule type" value="Genomic_DNA"/>
</dbReference>
<dbReference type="RefSeq" id="WP_129975331.1">
    <property type="nucleotide sequence ID" value="NZ_JAFHBC010000068.1"/>
</dbReference>
<feature type="domain" description="Glycosyltransferase 2-like" evidence="1">
    <location>
        <begin position="3"/>
        <end position="131"/>
    </location>
</feature>
<sequence>MITIITPAYNVIDSITKTYASVMSQKNVEFEYIIVDGMSIDNSIELYDSWSSNPKFKYFVEKDEGIYDAMNKGVKLASGDYIIFLGSGDKFVSDTVLEHVDVCAAKTHADIIYGYTIFSYKNGNKITYKRMIDGTYSFRADPVSHQALFAKRELLEEYPFDLKYKIAADQDWIMKMHKSGKKFHYIDMPISNYDMYGISASEVGREKGKNELYEIHKKYYPLQYIAHNLMRKIKGVLIN</sequence>
<dbReference type="CDD" id="cd06433">
    <property type="entry name" value="GT_2_WfgS_like"/>
    <property type="match status" value="1"/>
</dbReference>
<proteinExistence type="predicted"/>
<dbReference type="Pfam" id="PF00535">
    <property type="entry name" value="Glycos_transf_2"/>
    <property type="match status" value="1"/>
</dbReference>
<keyword evidence="3" id="KW-1185">Reference proteome</keyword>
<dbReference type="InterPro" id="IPR001173">
    <property type="entry name" value="Glyco_trans_2-like"/>
</dbReference>
<dbReference type="Gene3D" id="3.90.550.10">
    <property type="entry name" value="Spore Coat Polysaccharide Biosynthesis Protein SpsA, Chain A"/>
    <property type="match status" value="1"/>
</dbReference>